<dbReference type="Pfam" id="PF07293">
    <property type="entry name" value="DUF1450"/>
    <property type="match status" value="1"/>
</dbReference>
<dbReference type="RefSeq" id="WP_213484749.1">
    <property type="nucleotide sequence ID" value="NZ_CAJRAY010000056.1"/>
</dbReference>
<evidence type="ECO:0000313" key="2">
    <source>
        <dbReference type="Proteomes" id="UP000681526"/>
    </source>
</evidence>
<keyword evidence="2" id="KW-1185">Reference proteome</keyword>
<gene>
    <name evidence="1" type="primary">txxe 2590-ywzC</name>
    <name evidence="1" type="ORF">TXXE_11635</name>
</gene>
<protein>
    <submittedName>
        <fullName evidence="1">UPF0349 protein</fullName>
    </submittedName>
</protein>
<proteinExistence type="predicted"/>
<name>A0ABM8V5X8_THEXY</name>
<comment type="caution">
    <text evidence="1">The sequence shown here is derived from an EMBL/GenBank/DDBJ whole genome shotgun (WGS) entry which is preliminary data.</text>
</comment>
<dbReference type="InterPro" id="IPR009910">
    <property type="entry name" value="DUF1450"/>
</dbReference>
<organism evidence="1 2">
    <name type="scientific">Thermobacillus xylanilyticus</name>
    <dbReference type="NCBI Taxonomy" id="76633"/>
    <lineage>
        <taxon>Bacteria</taxon>
        <taxon>Bacillati</taxon>
        <taxon>Bacillota</taxon>
        <taxon>Bacilli</taxon>
        <taxon>Bacillales</taxon>
        <taxon>Paenibacillaceae</taxon>
        <taxon>Thermobacillus</taxon>
    </lineage>
</organism>
<evidence type="ECO:0000313" key="1">
    <source>
        <dbReference type="EMBL" id="CAG5088212.1"/>
    </source>
</evidence>
<reference evidence="1 2" key="1">
    <citation type="submission" date="2021-04" db="EMBL/GenBank/DDBJ databases">
        <authorList>
            <person name="Rakotoarivonina H."/>
        </authorList>
    </citation>
    <scope>NUCLEOTIDE SEQUENCE [LARGE SCALE GENOMIC DNA]</scope>
    <source>
        <strain evidence="1 2">XE</strain>
    </source>
</reference>
<dbReference type="Proteomes" id="UP000681526">
    <property type="component" value="Unassembled WGS sequence"/>
</dbReference>
<accession>A0ABM8V5X8</accession>
<sequence>MANDIRICDKCRYIRVKTLLPKLKKLAPDADIRVGCKNYCGPCSRKAFIYVNGRYVTAPTEDEAVAKAKAFIKP</sequence>
<dbReference type="EMBL" id="CAJRAY010000056">
    <property type="protein sequence ID" value="CAG5088212.1"/>
    <property type="molecule type" value="Genomic_DNA"/>
</dbReference>